<sequence>MTVQLLEAAQRARTPPYPAFTRAFLYSDLAALPQLVEVPFDYGVGDSRSPFDLDFDTWLNLIQRNVVDFAPYITTIKNPSHKWPPYFACIVGPQEPGEPSNTCISEHLALDFSGRILVVALAASRTLVAMRAEYVDDVDLAVSRAVAGSVAASLYCIDVTFGRPHRPADLNIIVPRGAFVEWREWFSSKGAIVTPMQKMLRFRTSVLNFVSVRLPLTLGEWSSITISESRSDNTLIPLFDSKLTCQMTMFTASHVLACYPELTGDLEAVVGPFLPVNFRSPMRYGLSLPLETHDT</sequence>
<dbReference type="EMBL" id="JARJCN010000004">
    <property type="protein sequence ID" value="KAJ7101429.1"/>
    <property type="molecule type" value="Genomic_DNA"/>
</dbReference>
<name>A0AAD6UK39_9AGAR</name>
<protein>
    <submittedName>
        <fullName evidence="1">Uncharacterized protein</fullName>
    </submittedName>
</protein>
<gene>
    <name evidence="1" type="ORF">B0H15DRAFT_943754</name>
</gene>
<proteinExistence type="predicted"/>
<keyword evidence="2" id="KW-1185">Reference proteome</keyword>
<dbReference type="Proteomes" id="UP001222325">
    <property type="component" value="Unassembled WGS sequence"/>
</dbReference>
<reference evidence="1" key="1">
    <citation type="submission" date="2023-03" db="EMBL/GenBank/DDBJ databases">
        <title>Massive genome expansion in bonnet fungi (Mycena s.s.) driven by repeated elements and novel gene families across ecological guilds.</title>
        <authorList>
            <consortium name="Lawrence Berkeley National Laboratory"/>
            <person name="Harder C.B."/>
            <person name="Miyauchi S."/>
            <person name="Viragh M."/>
            <person name="Kuo A."/>
            <person name="Thoen E."/>
            <person name="Andreopoulos B."/>
            <person name="Lu D."/>
            <person name="Skrede I."/>
            <person name="Drula E."/>
            <person name="Henrissat B."/>
            <person name="Morin E."/>
            <person name="Kohler A."/>
            <person name="Barry K."/>
            <person name="LaButti K."/>
            <person name="Morin E."/>
            <person name="Salamov A."/>
            <person name="Lipzen A."/>
            <person name="Mereny Z."/>
            <person name="Hegedus B."/>
            <person name="Baldrian P."/>
            <person name="Stursova M."/>
            <person name="Weitz H."/>
            <person name="Taylor A."/>
            <person name="Grigoriev I.V."/>
            <person name="Nagy L.G."/>
            <person name="Martin F."/>
            <person name="Kauserud H."/>
        </authorList>
    </citation>
    <scope>NUCLEOTIDE SEQUENCE</scope>
    <source>
        <strain evidence="1">CBHHK173m</strain>
    </source>
</reference>
<organism evidence="1 2">
    <name type="scientific">Mycena belliarum</name>
    <dbReference type="NCBI Taxonomy" id="1033014"/>
    <lineage>
        <taxon>Eukaryota</taxon>
        <taxon>Fungi</taxon>
        <taxon>Dikarya</taxon>
        <taxon>Basidiomycota</taxon>
        <taxon>Agaricomycotina</taxon>
        <taxon>Agaricomycetes</taxon>
        <taxon>Agaricomycetidae</taxon>
        <taxon>Agaricales</taxon>
        <taxon>Marasmiineae</taxon>
        <taxon>Mycenaceae</taxon>
        <taxon>Mycena</taxon>
    </lineage>
</organism>
<accession>A0AAD6UK39</accession>
<evidence type="ECO:0000313" key="2">
    <source>
        <dbReference type="Proteomes" id="UP001222325"/>
    </source>
</evidence>
<dbReference type="AlphaFoldDB" id="A0AAD6UK39"/>
<comment type="caution">
    <text evidence="1">The sequence shown here is derived from an EMBL/GenBank/DDBJ whole genome shotgun (WGS) entry which is preliminary data.</text>
</comment>
<evidence type="ECO:0000313" key="1">
    <source>
        <dbReference type="EMBL" id="KAJ7101429.1"/>
    </source>
</evidence>